<comment type="caution">
    <text evidence="3">The sequence shown here is derived from an EMBL/GenBank/DDBJ whole genome shotgun (WGS) entry which is preliminary data.</text>
</comment>
<protein>
    <submittedName>
        <fullName evidence="3">Putative alpha-galactosidase</fullName>
    </submittedName>
</protein>
<dbReference type="EMBL" id="AANZ01000010">
    <property type="protein sequence ID" value="EAQ80242.1"/>
    <property type="molecule type" value="Genomic_DNA"/>
</dbReference>
<dbReference type="OrthoDB" id="272011at2"/>
<dbReference type="RefSeq" id="WP_002651825.1">
    <property type="nucleotide sequence ID" value="NZ_CH672376.1"/>
</dbReference>
<evidence type="ECO:0000256" key="1">
    <source>
        <dbReference type="SAM" id="SignalP"/>
    </source>
</evidence>
<dbReference type="AlphaFoldDB" id="A3ZTI1"/>
<dbReference type="Gene3D" id="2.60.120.1060">
    <property type="entry name" value="NPCBM/NEW2 domain"/>
    <property type="match status" value="1"/>
</dbReference>
<dbReference type="SUPFAM" id="SSF49785">
    <property type="entry name" value="Galactose-binding domain-like"/>
    <property type="match status" value="1"/>
</dbReference>
<dbReference type="Proteomes" id="UP000004358">
    <property type="component" value="Unassembled WGS sequence"/>
</dbReference>
<evidence type="ECO:0000313" key="4">
    <source>
        <dbReference type="Proteomes" id="UP000004358"/>
    </source>
</evidence>
<dbReference type="InterPro" id="IPR008979">
    <property type="entry name" value="Galactose-bd-like_sf"/>
</dbReference>
<proteinExistence type="predicted"/>
<evidence type="ECO:0000313" key="3">
    <source>
        <dbReference type="EMBL" id="EAQ80242.1"/>
    </source>
</evidence>
<dbReference type="STRING" id="314230.DSM3645_19638"/>
<feature type="signal peptide" evidence="1">
    <location>
        <begin position="1"/>
        <end position="22"/>
    </location>
</feature>
<organism evidence="3 4">
    <name type="scientific">Blastopirellula marina DSM 3645</name>
    <dbReference type="NCBI Taxonomy" id="314230"/>
    <lineage>
        <taxon>Bacteria</taxon>
        <taxon>Pseudomonadati</taxon>
        <taxon>Planctomycetota</taxon>
        <taxon>Planctomycetia</taxon>
        <taxon>Pirellulales</taxon>
        <taxon>Pirellulaceae</taxon>
        <taxon>Blastopirellula</taxon>
    </lineage>
</organism>
<gene>
    <name evidence="3" type="ORF">DSM3645_19638</name>
</gene>
<dbReference type="HOGENOM" id="CLU_686378_0_0_0"/>
<keyword evidence="1" id="KW-0732">Signal</keyword>
<name>A3ZTI1_9BACT</name>
<dbReference type="SMART" id="SM00776">
    <property type="entry name" value="NPCBM"/>
    <property type="match status" value="1"/>
</dbReference>
<dbReference type="InterPro" id="IPR013222">
    <property type="entry name" value="Glyco_hyd_98_carb-bd"/>
</dbReference>
<dbReference type="Pfam" id="PF08305">
    <property type="entry name" value="NPCBM"/>
    <property type="match status" value="1"/>
</dbReference>
<accession>A3ZTI1</accession>
<sequence>MSRLCLPFFAVILAAAPQLVLAQRTLLELGQVRRDAQLTAVDGDQWIFAIDGEKETIPSSQIIRFGAPAAVVKTPLIVLHGGGRIVLQDIALARRELVGFPTKAFEEVKLPLRLIRGIALRLPLDDVKRQSLFDRINDYAGIDDQLLLENGDVISGLVASVKSESIQLETATDSLGVDRTRVAAILFAPNLTPNSGESMDSWIGTSDGSLLPVRKLTLSAKSMSAEVARDVVLQSIPGARLQRDLVYAAPMSKQVMYLSDMPQLQDKQVSFLTTQWSFQRDRNVLGGELSVNGVAYRKGLGVHSTSRLAAPVPQGFQRFAAEIAVDGTSGDAGSVRFRVYLSGADGAWKSAYQSEIIRGGMPPEPIDVPLAGATAIALVVDFADRGDVKDRADWLSARFEK</sequence>
<evidence type="ECO:0000259" key="2">
    <source>
        <dbReference type="SMART" id="SM00776"/>
    </source>
</evidence>
<feature type="chain" id="PRO_5002665309" evidence="1">
    <location>
        <begin position="23"/>
        <end position="401"/>
    </location>
</feature>
<reference evidence="3 4" key="1">
    <citation type="submission" date="2006-02" db="EMBL/GenBank/DDBJ databases">
        <authorList>
            <person name="Amann R."/>
            <person name="Ferriera S."/>
            <person name="Johnson J."/>
            <person name="Kravitz S."/>
            <person name="Halpern A."/>
            <person name="Remington K."/>
            <person name="Beeson K."/>
            <person name="Tran B."/>
            <person name="Rogers Y.-H."/>
            <person name="Friedman R."/>
            <person name="Venter J.C."/>
        </authorList>
    </citation>
    <scope>NUCLEOTIDE SEQUENCE [LARGE SCALE GENOMIC DNA]</scope>
    <source>
        <strain evidence="3 4">DSM 3645</strain>
    </source>
</reference>
<dbReference type="eggNOG" id="COG0810">
    <property type="taxonomic scope" value="Bacteria"/>
</dbReference>
<feature type="domain" description="Glycosyl hydrolase family 98 putative carbohydrate-binding module" evidence="2">
    <location>
        <begin position="252"/>
        <end position="401"/>
    </location>
</feature>
<dbReference type="InterPro" id="IPR038637">
    <property type="entry name" value="NPCBM_sf"/>
</dbReference>